<feature type="region of interest" description="Disordered" evidence="5">
    <location>
        <begin position="244"/>
        <end position="267"/>
    </location>
</feature>
<dbReference type="InterPro" id="IPR058852">
    <property type="entry name" value="HTH_77"/>
</dbReference>
<dbReference type="InterPro" id="IPR001867">
    <property type="entry name" value="OmpR/PhoB-type_DNA-bd"/>
</dbReference>
<dbReference type="InterPro" id="IPR036388">
    <property type="entry name" value="WH-like_DNA-bd_sf"/>
</dbReference>
<protein>
    <submittedName>
        <fullName evidence="7">SARP family transcriptional regulator</fullName>
    </submittedName>
</protein>
<dbReference type="Pfam" id="PF00931">
    <property type="entry name" value="NB-ARC"/>
    <property type="match status" value="1"/>
</dbReference>
<dbReference type="GO" id="GO:0003677">
    <property type="term" value="F:DNA binding"/>
    <property type="evidence" value="ECO:0007669"/>
    <property type="project" value="UniProtKB-UniRule"/>
</dbReference>
<dbReference type="Gene3D" id="1.10.10.10">
    <property type="entry name" value="Winged helix-like DNA-binding domain superfamily/Winged helix DNA-binding domain"/>
    <property type="match status" value="1"/>
</dbReference>
<dbReference type="Pfam" id="PF03704">
    <property type="entry name" value="BTAD"/>
    <property type="match status" value="1"/>
</dbReference>
<comment type="similarity">
    <text evidence="1">Belongs to the AfsR/DnrI/RedD regulatory family.</text>
</comment>
<dbReference type="Pfam" id="PF25872">
    <property type="entry name" value="HTH_77"/>
    <property type="match status" value="1"/>
</dbReference>
<dbReference type="SUPFAM" id="SSF52540">
    <property type="entry name" value="P-loop containing nucleoside triphosphate hydrolases"/>
    <property type="match status" value="1"/>
</dbReference>
<dbReference type="Gene3D" id="1.25.40.10">
    <property type="entry name" value="Tetratricopeptide repeat domain"/>
    <property type="match status" value="2"/>
</dbReference>
<comment type="caution">
    <text evidence="7">The sequence shown here is derived from an EMBL/GenBank/DDBJ whole genome shotgun (WGS) entry which is preliminary data.</text>
</comment>
<proteinExistence type="inferred from homology"/>
<keyword evidence="3" id="KW-0802">TPR repeat</keyword>
<evidence type="ECO:0000259" key="6">
    <source>
        <dbReference type="PROSITE" id="PS51755"/>
    </source>
</evidence>
<sequence length="1093" mass="117496">MRFGILGALAVWTAGDRPVTVPGRKVRLLLADLLAHEGAPVSADRLIEDLWGDAPPRNPARALHTTVWQLRRALEHGEAGAGSLVASRPPGYALDVAADDVDARRFERLLGEARRADAPQARLALLRDALALWRGPVLADLADADFARPVITRLEEARLTAVEDRAEAMLALGEHGPLVGELAGLLERHPLRERLHAAHMRALYGVGRRGEALAVYDRLRLRLAEELGLEPSAELAALRQSILEDHPTQPRPQGRTTAAARPLTNLPSPVSSLVGRDAAIERVSALLKEGRLVTLNGMAGVGKTRLALAVAERAAATGRDDYPDGVWLAELAPMEPENDDGAGERARRSVVDVVATALGVRDEIIAAGRPSSPARRLADALRTRRLLLVLDNCEHVIGHAARLVDTLLKAAPGVRVLATSREPLGIAGERLWTVPPLTLPDRAAADPAEALRATAVALLVERATAAAPDFTLDETNVAAVTAICRSLDGLPLALELAATRVRALGVHELAARLEDRFAVLTAGRRDAPARQRTLRAAFDWSRDLLNGQERAVLRRLAVFSGGFTLESAEEVCSGDGVDRTDVLDLVARLVDRCLVAATDTAGARRYRLPESLAAYCAEWLRESGEEAAVKDRHLRHQVRFAERAEAHLRGPDQRRWLELLDAEAANLHTALDTAVKRGAAEPALRLANALAWYWYLRGRLGEAEKAFAAALAVPDDGAGPERTRAAAWHAGFALCAGDPVQPVDLFDELADRIDDPRARAAARWFLGFVSIGYGDPDGSVRRLDRALAEFRALADRWGTAAALAALAAPLRLRGDLDTARRYGEESAALFREMGDGWGRLKATGTLAVLAEVRGDYEAASRLHREGLRIAETLGLWTEASASMSGLGRIALLLGRYAEARELHERAMRLAAEHGYTYGEQFAEVGLALGARREGRLDAAERHLRRWLEWCRRLSGGHGEALILAELGFVAEQRGDGAAALALHREGLEAARATDDPRAVALALEGVAGALSLVGRHERAARLLGAAAAAREAAGAPLPPAERGDVDRVSARCRDALGDEAFAELSARGRDLGLEQAAALAEDDGDRGPRGQGR</sequence>
<evidence type="ECO:0000256" key="2">
    <source>
        <dbReference type="ARBA" id="ARBA00023125"/>
    </source>
</evidence>
<dbReference type="PANTHER" id="PTHR47691">
    <property type="entry name" value="REGULATOR-RELATED"/>
    <property type="match status" value="1"/>
</dbReference>
<dbReference type="GO" id="GO:0006355">
    <property type="term" value="P:regulation of DNA-templated transcription"/>
    <property type="evidence" value="ECO:0007669"/>
    <property type="project" value="InterPro"/>
</dbReference>
<dbReference type="AlphaFoldDB" id="A0A9W6Q1B3"/>
<dbReference type="InterPro" id="IPR019734">
    <property type="entry name" value="TPR_rpt"/>
</dbReference>
<dbReference type="Pfam" id="PF13424">
    <property type="entry name" value="TPR_12"/>
    <property type="match status" value="1"/>
</dbReference>
<dbReference type="SMART" id="SM01043">
    <property type="entry name" value="BTAD"/>
    <property type="match status" value="1"/>
</dbReference>
<dbReference type="GO" id="GO:0000160">
    <property type="term" value="P:phosphorelay signal transduction system"/>
    <property type="evidence" value="ECO:0007669"/>
    <property type="project" value="InterPro"/>
</dbReference>
<dbReference type="SMART" id="SM00028">
    <property type="entry name" value="TPR"/>
    <property type="match status" value="5"/>
</dbReference>
<keyword evidence="2 4" id="KW-0238">DNA-binding</keyword>
<dbReference type="Proteomes" id="UP001165124">
    <property type="component" value="Unassembled WGS sequence"/>
</dbReference>
<evidence type="ECO:0000313" key="8">
    <source>
        <dbReference type="Proteomes" id="UP001165124"/>
    </source>
</evidence>
<dbReference type="InterPro" id="IPR005158">
    <property type="entry name" value="BTAD"/>
</dbReference>
<dbReference type="SMART" id="SM00862">
    <property type="entry name" value="Trans_reg_C"/>
    <property type="match status" value="1"/>
</dbReference>
<feature type="domain" description="OmpR/PhoB-type" evidence="6">
    <location>
        <begin position="1"/>
        <end position="96"/>
    </location>
</feature>
<dbReference type="InterPro" id="IPR027417">
    <property type="entry name" value="P-loop_NTPase"/>
</dbReference>
<dbReference type="RefSeq" id="WP_067909812.1">
    <property type="nucleotide sequence ID" value="NZ_BSRZ01000017.1"/>
</dbReference>
<evidence type="ECO:0000256" key="4">
    <source>
        <dbReference type="PROSITE-ProRule" id="PRU01091"/>
    </source>
</evidence>
<evidence type="ECO:0000256" key="3">
    <source>
        <dbReference type="PROSITE-ProRule" id="PRU00339"/>
    </source>
</evidence>
<evidence type="ECO:0000256" key="1">
    <source>
        <dbReference type="ARBA" id="ARBA00005820"/>
    </source>
</evidence>
<dbReference type="InterPro" id="IPR002182">
    <property type="entry name" value="NB-ARC"/>
</dbReference>
<dbReference type="EMBL" id="BSRZ01000017">
    <property type="protein sequence ID" value="GLW66748.1"/>
    <property type="molecule type" value="Genomic_DNA"/>
</dbReference>
<dbReference type="PROSITE" id="PS51755">
    <property type="entry name" value="OMPR_PHOB"/>
    <property type="match status" value="1"/>
</dbReference>
<gene>
    <name evidence="7" type="ORF">Arub01_49920</name>
</gene>
<accession>A0A9W6Q1B3</accession>
<dbReference type="SUPFAM" id="SSF46894">
    <property type="entry name" value="C-terminal effector domain of the bipartite response regulators"/>
    <property type="match status" value="1"/>
</dbReference>
<name>A0A9W6Q1B3_9ACTN</name>
<dbReference type="Gene3D" id="3.40.50.300">
    <property type="entry name" value="P-loop containing nucleotide triphosphate hydrolases"/>
    <property type="match status" value="1"/>
</dbReference>
<feature type="DNA-binding region" description="OmpR/PhoB-type" evidence="4">
    <location>
        <begin position="1"/>
        <end position="96"/>
    </location>
</feature>
<dbReference type="InterPro" id="IPR011990">
    <property type="entry name" value="TPR-like_helical_dom_sf"/>
</dbReference>
<evidence type="ECO:0000256" key="5">
    <source>
        <dbReference type="SAM" id="MobiDB-lite"/>
    </source>
</evidence>
<dbReference type="PANTHER" id="PTHR47691:SF3">
    <property type="entry name" value="HTH-TYPE TRANSCRIPTIONAL REGULATOR RV0890C-RELATED"/>
    <property type="match status" value="1"/>
</dbReference>
<dbReference type="Pfam" id="PF00486">
    <property type="entry name" value="Trans_reg_C"/>
    <property type="match status" value="1"/>
</dbReference>
<dbReference type="CDD" id="cd15831">
    <property type="entry name" value="BTAD"/>
    <property type="match status" value="1"/>
</dbReference>
<keyword evidence="8" id="KW-1185">Reference proteome</keyword>
<organism evidence="7 8">
    <name type="scientific">Actinomadura rubrobrunea</name>
    <dbReference type="NCBI Taxonomy" id="115335"/>
    <lineage>
        <taxon>Bacteria</taxon>
        <taxon>Bacillati</taxon>
        <taxon>Actinomycetota</taxon>
        <taxon>Actinomycetes</taxon>
        <taxon>Streptosporangiales</taxon>
        <taxon>Thermomonosporaceae</taxon>
        <taxon>Actinomadura</taxon>
    </lineage>
</organism>
<dbReference type="SUPFAM" id="SSF48452">
    <property type="entry name" value="TPR-like"/>
    <property type="match status" value="3"/>
</dbReference>
<dbReference type="InterPro" id="IPR016032">
    <property type="entry name" value="Sig_transdc_resp-reg_C-effctor"/>
</dbReference>
<dbReference type="PRINTS" id="PR00364">
    <property type="entry name" value="DISEASERSIST"/>
</dbReference>
<dbReference type="GO" id="GO:0043531">
    <property type="term" value="F:ADP binding"/>
    <property type="evidence" value="ECO:0007669"/>
    <property type="project" value="InterPro"/>
</dbReference>
<reference evidence="7" key="1">
    <citation type="submission" date="2023-02" db="EMBL/GenBank/DDBJ databases">
        <title>Actinomadura rubrobrunea NBRC 14622.</title>
        <authorList>
            <person name="Ichikawa N."/>
            <person name="Sato H."/>
            <person name="Tonouchi N."/>
        </authorList>
    </citation>
    <scope>NUCLEOTIDE SEQUENCE</scope>
    <source>
        <strain evidence="7">NBRC 14622</strain>
    </source>
</reference>
<dbReference type="PROSITE" id="PS50005">
    <property type="entry name" value="TPR"/>
    <property type="match status" value="1"/>
</dbReference>
<evidence type="ECO:0000313" key="7">
    <source>
        <dbReference type="EMBL" id="GLW66748.1"/>
    </source>
</evidence>
<feature type="repeat" description="TPR" evidence="3">
    <location>
        <begin position="880"/>
        <end position="913"/>
    </location>
</feature>